<comment type="caution">
    <text evidence="3">The sequence shown here is derived from an EMBL/GenBank/DDBJ whole genome shotgun (WGS) entry which is preliminary data.</text>
</comment>
<organism evidence="3 4">
    <name type="scientific">Clostridium botulinum</name>
    <dbReference type="NCBI Taxonomy" id="1491"/>
    <lineage>
        <taxon>Bacteria</taxon>
        <taxon>Bacillati</taxon>
        <taxon>Bacillota</taxon>
        <taxon>Clostridia</taxon>
        <taxon>Eubacteriales</taxon>
        <taxon>Clostridiaceae</taxon>
        <taxon>Clostridium</taxon>
    </lineage>
</organism>
<dbReference type="PANTHER" id="PTHR39082:SF1">
    <property type="entry name" value="SCAVENGER RECEPTOR CLASS A MEMBER 3"/>
    <property type="match status" value="1"/>
</dbReference>
<evidence type="ECO:0000313" key="3">
    <source>
        <dbReference type="EMBL" id="NFA60498.1"/>
    </source>
</evidence>
<evidence type="ECO:0000259" key="2">
    <source>
        <dbReference type="Pfam" id="PF02591"/>
    </source>
</evidence>
<dbReference type="PANTHER" id="PTHR39082">
    <property type="entry name" value="PHOSPHOLIPASE C-BETA-2-RELATED"/>
    <property type="match status" value="1"/>
</dbReference>
<keyword evidence="3" id="KW-0238">DNA-binding</keyword>
<reference evidence="3 4" key="1">
    <citation type="submission" date="2019-02" db="EMBL/GenBank/DDBJ databases">
        <title>Genome sequencing of Clostridium botulinum clinical isolates.</title>
        <authorList>
            <person name="Brunt J."/>
            <person name="Van Vliet A.H.M."/>
            <person name="Stringer S.C."/>
            <person name="Grant K.A."/>
            <person name="Carter A.C."/>
            <person name="Peck M.W."/>
        </authorList>
    </citation>
    <scope>NUCLEOTIDE SEQUENCE [LARGE SCALE GENOMIC DNA]</scope>
    <source>
        <strain evidence="3 4">R1125/03</strain>
    </source>
</reference>
<dbReference type="InterPro" id="IPR052376">
    <property type="entry name" value="Oxidative_Scav/Glycosyltrans"/>
</dbReference>
<proteinExistence type="predicted"/>
<dbReference type="EMBL" id="SGJP01000016">
    <property type="protein sequence ID" value="NFA60498.1"/>
    <property type="molecule type" value="Genomic_DNA"/>
</dbReference>
<evidence type="ECO:0000256" key="1">
    <source>
        <dbReference type="SAM" id="Coils"/>
    </source>
</evidence>
<name>A0A6M0SYB5_CLOBO</name>
<feature type="coiled-coil region" evidence="1">
    <location>
        <begin position="33"/>
        <end position="166"/>
    </location>
</feature>
<dbReference type="Proteomes" id="UP000473089">
    <property type="component" value="Unassembled WGS sequence"/>
</dbReference>
<gene>
    <name evidence="3" type="ORF">EXM42_08865</name>
</gene>
<dbReference type="Gene3D" id="1.10.287.1490">
    <property type="match status" value="1"/>
</dbReference>
<accession>A0A6M0SYB5</accession>
<protein>
    <submittedName>
        <fullName evidence="3">DNA-binding protein</fullName>
    </submittedName>
</protein>
<keyword evidence="1" id="KW-0175">Coiled coil</keyword>
<dbReference type="AlphaFoldDB" id="A0A6M0SYB5"/>
<sequence>MRNLDLLIKLQDCYITLENNNKVIKDGSDIYFLKKLKDEFEENKIKYKSKEEQLDNIKKEYKEISLKTKRENKNIKEKEYFLYNEAKSDIKIIERLENDIEKSKNAIKDLENLAIELIEKDEKISTEKESLREELKIIKVNFDEYKKNSSKKINEAKIEIDLCEKTIKHIRTIIEKDLLEKFDKIKKSKKIAIVPLEKGICKGCRVRVSSMILDKAKRGEKVVYCDNCGRILYKIEEKKLSKPIKNMIYKK</sequence>
<feature type="domain" description="C4-type zinc ribbon" evidence="2">
    <location>
        <begin position="201"/>
        <end position="232"/>
    </location>
</feature>
<dbReference type="InterPro" id="IPR003743">
    <property type="entry name" value="Zf-RING_7"/>
</dbReference>
<dbReference type="GO" id="GO:0003677">
    <property type="term" value="F:DNA binding"/>
    <property type="evidence" value="ECO:0007669"/>
    <property type="project" value="UniProtKB-KW"/>
</dbReference>
<dbReference type="Pfam" id="PF02591">
    <property type="entry name" value="Zn_ribbon_9"/>
    <property type="match status" value="1"/>
</dbReference>
<evidence type="ECO:0000313" key="4">
    <source>
        <dbReference type="Proteomes" id="UP000473089"/>
    </source>
</evidence>